<comment type="caution">
    <text evidence="1">The sequence shown here is derived from an EMBL/GenBank/DDBJ whole genome shotgun (WGS) entry which is preliminary data.</text>
</comment>
<protein>
    <submittedName>
        <fullName evidence="1">Transposable element Tcb1 transposase</fullName>
    </submittedName>
</protein>
<gene>
    <name evidence="1" type="primary">X975_12075</name>
    <name evidence="1" type="ORF">TNCV_4906681</name>
</gene>
<accession>A0A8X6RNA2</accession>
<dbReference type="AlphaFoldDB" id="A0A8X6RNA2"/>
<dbReference type="Gene3D" id="3.30.420.10">
    <property type="entry name" value="Ribonuclease H-like superfamily/Ribonuclease H"/>
    <property type="match status" value="1"/>
</dbReference>
<evidence type="ECO:0000313" key="2">
    <source>
        <dbReference type="Proteomes" id="UP000887159"/>
    </source>
</evidence>
<proteinExistence type="predicted"/>
<dbReference type="GO" id="GO:0003676">
    <property type="term" value="F:nucleic acid binding"/>
    <property type="evidence" value="ECO:0007669"/>
    <property type="project" value="InterPro"/>
</dbReference>
<sequence>MKLSLLTSHASVCDSTMVGFESGDTVDKRLNSSAMHRHTGPAPGIMIWGGIGYHSRTPLVRIAGTLKSQRYISEITTPAATPDQLWQRVEAACSAVPQEYTQSLFESMPRRVAVVISNNGGYSGY</sequence>
<organism evidence="1 2">
    <name type="scientific">Trichonephila clavipes</name>
    <name type="common">Golden silk orbweaver</name>
    <name type="synonym">Nephila clavipes</name>
    <dbReference type="NCBI Taxonomy" id="2585209"/>
    <lineage>
        <taxon>Eukaryota</taxon>
        <taxon>Metazoa</taxon>
        <taxon>Ecdysozoa</taxon>
        <taxon>Arthropoda</taxon>
        <taxon>Chelicerata</taxon>
        <taxon>Arachnida</taxon>
        <taxon>Araneae</taxon>
        <taxon>Araneomorphae</taxon>
        <taxon>Entelegynae</taxon>
        <taxon>Araneoidea</taxon>
        <taxon>Nephilidae</taxon>
        <taxon>Trichonephila</taxon>
    </lineage>
</organism>
<keyword evidence="2" id="KW-1185">Reference proteome</keyword>
<dbReference type="InterPro" id="IPR036397">
    <property type="entry name" value="RNaseH_sf"/>
</dbReference>
<evidence type="ECO:0000313" key="1">
    <source>
        <dbReference type="EMBL" id="GFX98018.1"/>
    </source>
</evidence>
<dbReference type="EMBL" id="BMAU01021201">
    <property type="protein sequence ID" value="GFX98018.1"/>
    <property type="molecule type" value="Genomic_DNA"/>
</dbReference>
<reference evidence="1" key="1">
    <citation type="submission" date="2020-08" db="EMBL/GenBank/DDBJ databases">
        <title>Multicomponent nature underlies the extraordinary mechanical properties of spider dragline silk.</title>
        <authorList>
            <person name="Kono N."/>
            <person name="Nakamura H."/>
            <person name="Mori M."/>
            <person name="Yoshida Y."/>
            <person name="Ohtoshi R."/>
            <person name="Malay A.D."/>
            <person name="Moran D.A.P."/>
            <person name="Tomita M."/>
            <person name="Numata K."/>
            <person name="Arakawa K."/>
        </authorList>
    </citation>
    <scope>NUCLEOTIDE SEQUENCE</scope>
</reference>
<dbReference type="Proteomes" id="UP000887159">
    <property type="component" value="Unassembled WGS sequence"/>
</dbReference>
<name>A0A8X6RNA2_TRICX</name>